<dbReference type="PANTHER" id="PTHR23123">
    <property type="entry name" value="PHD/F-BOX CONTAINING PROTEIN"/>
    <property type="match status" value="1"/>
</dbReference>
<keyword evidence="3" id="KW-0489">Methyltransferase</keyword>
<comment type="caution">
    <text evidence="3">The sequence shown here is derived from an EMBL/GenBank/DDBJ whole genome shotgun (WGS) entry which is preliminary data.</text>
</comment>
<feature type="region of interest" description="Disordered" evidence="2">
    <location>
        <begin position="170"/>
        <end position="199"/>
    </location>
</feature>
<accession>A0A444V7Q0</accession>
<keyword evidence="1" id="KW-0479">Metal-binding</keyword>
<dbReference type="Proteomes" id="UP000289886">
    <property type="component" value="Unassembled WGS sequence"/>
</dbReference>
<evidence type="ECO:0000256" key="1">
    <source>
        <dbReference type="ARBA" id="ARBA00022723"/>
    </source>
</evidence>
<evidence type="ECO:0000313" key="3">
    <source>
        <dbReference type="EMBL" id="RXM96418.1"/>
    </source>
</evidence>
<dbReference type="GO" id="GO:0032259">
    <property type="term" value="P:methylation"/>
    <property type="evidence" value="ECO:0007669"/>
    <property type="project" value="UniProtKB-KW"/>
</dbReference>
<dbReference type="GO" id="GO:0046872">
    <property type="term" value="F:metal ion binding"/>
    <property type="evidence" value="ECO:0007669"/>
    <property type="project" value="UniProtKB-KW"/>
</dbReference>
<sequence>MAAALLYCVCRQPYDVSRFMIECDICKDWFHGRQLRLPVLLDGEVAMKKRNNWHRHDYTEAEDGSKPVQAGTSVFVRELQARSFPSADEIILKMQGSQVTQKYLEKQGFESPIMVPTLDGIGLKLPPPSFSVKDVEHYVVQCQSHDQGSLFQSRSKIQAVFQKLSNTAIYSPNPNTPSRPPCLSKKSTPQRLSVRLGLK</sequence>
<dbReference type="GO" id="GO:0008168">
    <property type="term" value="F:methyltransferase activity"/>
    <property type="evidence" value="ECO:0007669"/>
    <property type="project" value="UniProtKB-KW"/>
</dbReference>
<dbReference type="AlphaFoldDB" id="A0A444V7Q0"/>
<name>A0A444V7Q0_ACIRT</name>
<proteinExistence type="predicted"/>
<dbReference type="EMBL" id="SCEB01001639">
    <property type="protein sequence ID" value="RXM96418.1"/>
    <property type="molecule type" value="Genomic_DNA"/>
</dbReference>
<dbReference type="Gene3D" id="3.30.40.10">
    <property type="entry name" value="Zinc/RING finger domain, C3HC4 (zinc finger)"/>
    <property type="match status" value="1"/>
</dbReference>
<evidence type="ECO:0000313" key="4">
    <source>
        <dbReference type="Proteomes" id="UP000289886"/>
    </source>
</evidence>
<dbReference type="InterPro" id="IPR013083">
    <property type="entry name" value="Znf_RING/FYVE/PHD"/>
</dbReference>
<dbReference type="Gene3D" id="2.60.120.650">
    <property type="entry name" value="Cupin"/>
    <property type="match status" value="1"/>
</dbReference>
<protein>
    <submittedName>
        <fullName evidence="3">Lysine-specific demethylase 7B</fullName>
    </submittedName>
</protein>
<organism evidence="3 4">
    <name type="scientific">Acipenser ruthenus</name>
    <name type="common">Sterlet sturgeon</name>
    <dbReference type="NCBI Taxonomy" id="7906"/>
    <lineage>
        <taxon>Eukaryota</taxon>
        <taxon>Metazoa</taxon>
        <taxon>Chordata</taxon>
        <taxon>Craniata</taxon>
        <taxon>Vertebrata</taxon>
        <taxon>Euteleostomi</taxon>
        <taxon>Actinopterygii</taxon>
        <taxon>Chondrostei</taxon>
        <taxon>Acipenseriformes</taxon>
        <taxon>Acipenseridae</taxon>
        <taxon>Acipenser</taxon>
    </lineage>
</organism>
<gene>
    <name evidence="3" type="ORF">EOD39_15708</name>
</gene>
<dbReference type="SUPFAM" id="SSF57903">
    <property type="entry name" value="FYVE/PHD zinc finger"/>
    <property type="match status" value="1"/>
</dbReference>
<evidence type="ECO:0000256" key="2">
    <source>
        <dbReference type="SAM" id="MobiDB-lite"/>
    </source>
</evidence>
<keyword evidence="4" id="KW-1185">Reference proteome</keyword>
<dbReference type="InterPro" id="IPR050690">
    <property type="entry name" value="JHDM1_Histone_Demethylase"/>
</dbReference>
<reference evidence="3 4" key="1">
    <citation type="submission" date="2019-01" db="EMBL/GenBank/DDBJ databases">
        <title>Draft Genome and Complete Hox-Cluster Characterization of the Sterlet Sturgeon (Acipenser ruthenus).</title>
        <authorList>
            <person name="Wei Q."/>
        </authorList>
    </citation>
    <scope>NUCLEOTIDE SEQUENCE [LARGE SCALE GENOMIC DNA]</scope>
    <source>
        <strain evidence="3">WHYD16114868_AA</strain>
        <tissue evidence="3">Blood</tissue>
    </source>
</reference>
<keyword evidence="3" id="KW-0808">Transferase</keyword>
<dbReference type="InterPro" id="IPR011011">
    <property type="entry name" value="Znf_FYVE_PHD"/>
</dbReference>